<keyword evidence="2" id="KW-0677">Repeat</keyword>
<evidence type="ECO:0000256" key="3">
    <source>
        <dbReference type="ARBA" id="ARBA00023216"/>
    </source>
</evidence>
<dbReference type="InterPro" id="IPR001464">
    <property type="entry name" value="Annexin"/>
</dbReference>
<proteinExistence type="inferred from homology"/>
<dbReference type="STRING" id="65357.A0A024G9N0"/>
<dbReference type="GO" id="GO:0005886">
    <property type="term" value="C:plasma membrane"/>
    <property type="evidence" value="ECO:0007669"/>
    <property type="project" value="TreeGrafter"/>
</dbReference>
<gene>
    <name evidence="4" type="ORF">BN9_040390</name>
</gene>
<dbReference type="GO" id="GO:0001786">
    <property type="term" value="F:phosphatidylserine binding"/>
    <property type="evidence" value="ECO:0007669"/>
    <property type="project" value="TreeGrafter"/>
</dbReference>
<dbReference type="GO" id="GO:0005544">
    <property type="term" value="F:calcium-dependent phospholipid binding"/>
    <property type="evidence" value="ECO:0007669"/>
    <property type="project" value="InterPro"/>
</dbReference>
<reference evidence="4 5" key="1">
    <citation type="submission" date="2012-05" db="EMBL/GenBank/DDBJ databases">
        <title>Recombination and specialization in a pathogen metapopulation.</title>
        <authorList>
            <person name="Gardiner A."/>
            <person name="Kemen E."/>
            <person name="Schultz-Larsen T."/>
            <person name="MacLean D."/>
            <person name="Van Oosterhout C."/>
            <person name="Jones J.D.G."/>
        </authorList>
    </citation>
    <scope>NUCLEOTIDE SEQUENCE [LARGE SCALE GENOMIC DNA]</scope>
    <source>
        <strain evidence="4 5">Ac Nc2</strain>
    </source>
</reference>
<dbReference type="InterPro" id="IPR037104">
    <property type="entry name" value="Annexin_sf"/>
</dbReference>
<evidence type="ECO:0000313" key="4">
    <source>
        <dbReference type="EMBL" id="CCI43255.1"/>
    </source>
</evidence>
<accession>A0A024G9N0</accession>
<dbReference type="GO" id="GO:0005737">
    <property type="term" value="C:cytoplasm"/>
    <property type="evidence" value="ECO:0007669"/>
    <property type="project" value="TreeGrafter"/>
</dbReference>
<keyword evidence="5" id="KW-1185">Reference proteome</keyword>
<evidence type="ECO:0000256" key="2">
    <source>
        <dbReference type="ARBA" id="ARBA00022737"/>
    </source>
</evidence>
<name>A0A024G9N0_9STRA</name>
<dbReference type="InParanoid" id="A0A024G9N0"/>
<protein>
    <recommendedName>
        <fullName evidence="6">Annexin</fullName>
    </recommendedName>
</protein>
<dbReference type="PROSITE" id="PS51897">
    <property type="entry name" value="ANNEXIN_2"/>
    <property type="match status" value="1"/>
</dbReference>
<dbReference type="SMART" id="SM00335">
    <property type="entry name" value="ANX"/>
    <property type="match status" value="3"/>
</dbReference>
<dbReference type="OrthoDB" id="37886at2759"/>
<dbReference type="Proteomes" id="UP000053237">
    <property type="component" value="Unassembled WGS sequence"/>
</dbReference>
<dbReference type="PANTHER" id="PTHR10502:SF102">
    <property type="entry name" value="ANNEXIN B11"/>
    <property type="match status" value="1"/>
</dbReference>
<dbReference type="GO" id="GO:0005509">
    <property type="term" value="F:calcium ion binding"/>
    <property type="evidence" value="ECO:0007669"/>
    <property type="project" value="InterPro"/>
</dbReference>
<dbReference type="AlphaFoldDB" id="A0A024G9N0"/>
<dbReference type="SUPFAM" id="SSF47874">
    <property type="entry name" value="Annexin"/>
    <property type="match status" value="1"/>
</dbReference>
<comment type="caution">
    <text evidence="4">The sequence shown here is derived from an EMBL/GenBank/DDBJ whole genome shotgun (WGS) entry which is preliminary data.</text>
</comment>
<sequence>MKKKCPGDFGMLMQMISSSLPETEALFLRQATKGLGTNESLCIQVHNQISFGNINKLSNLQILAGRSNEEMQLLRRTFFNQTGKDLSVIMNSETSGDFRKVIMAMLQAARQPYHPSIHTADRAKTDAIALYNAGQGRLGTDETTFIKILVECPPTYLSELDAVYFRMYHNNIVKAIEKEFSFDAKKSLILMVRLILDPYPPIAEIFESTMKGFGTSEKELSLALVRYQCVLHHVKSAYQRLYAKDLRNRIHGETSGYYRQLLLAIYDAPLDPQMQQNLERNQPVVPPWQNPINVPHHHVYGYSPSMPQMHPTQSAYPYQAQYCQSPAYTQQYSQPIQQYPQQHYMASPDGYTYSQNPSATNSYFPPQFQPYY</sequence>
<evidence type="ECO:0000256" key="1">
    <source>
        <dbReference type="ARBA" id="ARBA00007831"/>
    </source>
</evidence>
<dbReference type="InterPro" id="IPR018502">
    <property type="entry name" value="Annexin_repeat"/>
</dbReference>
<organism evidence="4 5">
    <name type="scientific">Albugo candida</name>
    <dbReference type="NCBI Taxonomy" id="65357"/>
    <lineage>
        <taxon>Eukaryota</taxon>
        <taxon>Sar</taxon>
        <taxon>Stramenopiles</taxon>
        <taxon>Oomycota</taxon>
        <taxon>Peronosporomycetes</taxon>
        <taxon>Albuginales</taxon>
        <taxon>Albuginaceae</taxon>
        <taxon>Albugo</taxon>
    </lineage>
</organism>
<dbReference type="PANTHER" id="PTHR10502">
    <property type="entry name" value="ANNEXIN"/>
    <property type="match status" value="1"/>
</dbReference>
<dbReference type="Pfam" id="PF00191">
    <property type="entry name" value="Annexin"/>
    <property type="match status" value="3"/>
</dbReference>
<evidence type="ECO:0008006" key="6">
    <source>
        <dbReference type="Google" id="ProtNLM"/>
    </source>
</evidence>
<dbReference type="PRINTS" id="PR00196">
    <property type="entry name" value="ANNEXIN"/>
</dbReference>
<comment type="similarity">
    <text evidence="1">Belongs to the annexin family.</text>
</comment>
<keyword evidence="3" id="KW-0041">Annexin</keyword>
<dbReference type="EMBL" id="CAIX01000046">
    <property type="protein sequence ID" value="CCI43255.1"/>
    <property type="molecule type" value="Genomic_DNA"/>
</dbReference>
<dbReference type="Gene3D" id="1.10.220.10">
    <property type="entry name" value="Annexin"/>
    <property type="match status" value="3"/>
</dbReference>
<evidence type="ECO:0000313" key="5">
    <source>
        <dbReference type="Proteomes" id="UP000053237"/>
    </source>
</evidence>